<dbReference type="PANTHER" id="PTHR31671">
    <property type="entry name" value="DIABETES AND OBESITY REGULATED, ISOFORM G"/>
    <property type="match status" value="1"/>
</dbReference>
<keyword evidence="4" id="KW-0072">Autophagy</keyword>
<dbReference type="GO" id="GO:0016604">
    <property type="term" value="C:nuclear body"/>
    <property type="evidence" value="ECO:0007669"/>
    <property type="project" value="UniProtKB-SubCell"/>
</dbReference>
<evidence type="ECO:0000256" key="7">
    <source>
        <dbReference type="ARBA" id="ARBA00023163"/>
    </source>
</evidence>
<evidence type="ECO:0000256" key="1">
    <source>
        <dbReference type="ARBA" id="ARBA00004419"/>
    </source>
</evidence>
<keyword evidence="5" id="KW-0805">Transcription regulation</keyword>
<comment type="subcellular location">
    <subcellularLocation>
        <location evidence="2">Cytoplasm</location>
        <location evidence="2">Cytosol</location>
    </subcellularLocation>
    <subcellularLocation>
        <location evidence="1">Cytoplasmic vesicle</location>
        <location evidence="1">Autophagosome</location>
    </subcellularLocation>
    <subcellularLocation>
        <location evidence="10">Nucleus</location>
        <location evidence="10">Nuclear body</location>
    </subcellularLocation>
</comment>
<evidence type="ECO:0000256" key="6">
    <source>
        <dbReference type="ARBA" id="ARBA00023159"/>
    </source>
</evidence>
<evidence type="ECO:0000256" key="8">
    <source>
        <dbReference type="ARBA" id="ARBA00023242"/>
    </source>
</evidence>
<dbReference type="AlphaFoldDB" id="A0A3M6UL92"/>
<evidence type="ECO:0000313" key="13">
    <source>
        <dbReference type="Proteomes" id="UP000275408"/>
    </source>
</evidence>
<keyword evidence="6" id="KW-0010">Activator</keyword>
<evidence type="ECO:0000256" key="9">
    <source>
        <dbReference type="ARBA" id="ARBA00023329"/>
    </source>
</evidence>
<keyword evidence="9" id="KW-0968">Cytoplasmic vesicle</keyword>
<evidence type="ECO:0000256" key="4">
    <source>
        <dbReference type="ARBA" id="ARBA00023006"/>
    </source>
</evidence>
<evidence type="ECO:0000256" key="3">
    <source>
        <dbReference type="ARBA" id="ARBA00022490"/>
    </source>
</evidence>
<dbReference type="STRING" id="46731.A0A3M6UL92"/>
<feature type="region of interest" description="Disordered" evidence="11">
    <location>
        <begin position="105"/>
        <end position="132"/>
    </location>
</feature>
<name>A0A3M6UL92_POCDA</name>
<evidence type="ECO:0000256" key="11">
    <source>
        <dbReference type="SAM" id="MobiDB-lite"/>
    </source>
</evidence>
<dbReference type="GO" id="GO:0031410">
    <property type="term" value="C:cytoplasmic vesicle"/>
    <property type="evidence" value="ECO:0007669"/>
    <property type="project" value="UniProtKB-KW"/>
</dbReference>
<proteinExistence type="predicted"/>
<evidence type="ECO:0000256" key="10">
    <source>
        <dbReference type="ARBA" id="ARBA00034306"/>
    </source>
</evidence>
<dbReference type="Pfam" id="PF14839">
    <property type="entry name" value="DOR"/>
    <property type="match status" value="1"/>
</dbReference>
<dbReference type="Proteomes" id="UP000275408">
    <property type="component" value="Unassembled WGS sequence"/>
</dbReference>
<feature type="region of interest" description="Disordered" evidence="11">
    <location>
        <begin position="176"/>
        <end position="202"/>
    </location>
</feature>
<sequence length="202" mass="23078">MWTAISSYIWGETDEQLVPGSVDDTQSVDDDWILVDVQKGKKCDEKENDDPKLKAQIQLEESWYVTPPPCFEASGLSPEVLEASPMEDLLIEHPSMSVYGPGIRRHSPSLSSTSRNSSTARNGEEVVERREPRRTVQFQAQLELIEKRRQTEPPLQGSIRANRKNLKKQNMVHFQNNSRSKRNKKRNRMLGKHVGLHGKRGC</sequence>
<dbReference type="EMBL" id="RCHS01001312">
    <property type="protein sequence ID" value="RMX54138.1"/>
    <property type="molecule type" value="Genomic_DNA"/>
</dbReference>
<feature type="compositionally biased region" description="Low complexity" evidence="11">
    <location>
        <begin position="108"/>
        <end position="121"/>
    </location>
</feature>
<keyword evidence="7" id="KW-0804">Transcription</keyword>
<protein>
    <recommendedName>
        <fullName evidence="14">Tumor protein p53-inducible nuclear protein 1</fullName>
    </recommendedName>
</protein>
<keyword evidence="3" id="KW-0963">Cytoplasm</keyword>
<accession>A0A3M6UL92</accession>
<feature type="compositionally biased region" description="Basic and acidic residues" evidence="11">
    <location>
        <begin position="122"/>
        <end position="132"/>
    </location>
</feature>
<keyword evidence="8" id="KW-0539">Nucleus</keyword>
<comment type="caution">
    <text evidence="12">The sequence shown here is derived from an EMBL/GenBank/DDBJ whole genome shotgun (WGS) entry which is preliminary data.</text>
</comment>
<dbReference type="GO" id="GO:0005776">
    <property type="term" value="C:autophagosome"/>
    <property type="evidence" value="ECO:0007669"/>
    <property type="project" value="UniProtKB-SubCell"/>
</dbReference>
<dbReference type="GO" id="GO:0005829">
    <property type="term" value="C:cytosol"/>
    <property type="evidence" value="ECO:0007669"/>
    <property type="project" value="UniProtKB-SubCell"/>
</dbReference>
<dbReference type="GO" id="GO:0000045">
    <property type="term" value="P:autophagosome assembly"/>
    <property type="evidence" value="ECO:0007669"/>
    <property type="project" value="TreeGrafter"/>
</dbReference>
<dbReference type="OrthoDB" id="10041339at2759"/>
<evidence type="ECO:0000313" key="12">
    <source>
        <dbReference type="EMBL" id="RMX54138.1"/>
    </source>
</evidence>
<evidence type="ECO:0000256" key="5">
    <source>
        <dbReference type="ARBA" id="ARBA00023015"/>
    </source>
</evidence>
<reference evidence="12 13" key="1">
    <citation type="journal article" date="2018" name="Sci. Rep.">
        <title>Comparative analysis of the Pocillopora damicornis genome highlights role of immune system in coral evolution.</title>
        <authorList>
            <person name="Cunning R."/>
            <person name="Bay R.A."/>
            <person name="Gillette P."/>
            <person name="Baker A.C."/>
            <person name="Traylor-Knowles N."/>
        </authorList>
    </citation>
    <scope>NUCLEOTIDE SEQUENCE [LARGE SCALE GENOMIC DNA]</scope>
    <source>
        <strain evidence="12">RSMAS</strain>
        <tissue evidence="12">Whole animal</tissue>
    </source>
</reference>
<evidence type="ECO:0000256" key="2">
    <source>
        <dbReference type="ARBA" id="ARBA00004514"/>
    </source>
</evidence>
<keyword evidence="13" id="KW-1185">Reference proteome</keyword>
<evidence type="ECO:0008006" key="14">
    <source>
        <dbReference type="Google" id="ProtNLM"/>
    </source>
</evidence>
<dbReference type="GO" id="GO:0045893">
    <property type="term" value="P:positive regulation of DNA-templated transcription"/>
    <property type="evidence" value="ECO:0007669"/>
    <property type="project" value="TreeGrafter"/>
</dbReference>
<dbReference type="InterPro" id="IPR029431">
    <property type="entry name" value="TP53INP"/>
</dbReference>
<gene>
    <name evidence="12" type="ORF">pdam_00017389</name>
</gene>
<dbReference type="PANTHER" id="PTHR31671:SF3">
    <property type="entry name" value="DIABETES AND OBESITY REGULATED, ISOFORM G"/>
    <property type="match status" value="1"/>
</dbReference>
<dbReference type="OMA" id="RHNKAYH"/>
<feature type="compositionally biased region" description="Basic residues" evidence="11">
    <location>
        <begin position="179"/>
        <end position="202"/>
    </location>
</feature>
<organism evidence="12 13">
    <name type="scientific">Pocillopora damicornis</name>
    <name type="common">Cauliflower coral</name>
    <name type="synonym">Millepora damicornis</name>
    <dbReference type="NCBI Taxonomy" id="46731"/>
    <lineage>
        <taxon>Eukaryota</taxon>
        <taxon>Metazoa</taxon>
        <taxon>Cnidaria</taxon>
        <taxon>Anthozoa</taxon>
        <taxon>Hexacorallia</taxon>
        <taxon>Scleractinia</taxon>
        <taxon>Astrocoeniina</taxon>
        <taxon>Pocilloporidae</taxon>
        <taxon>Pocillopora</taxon>
    </lineage>
</organism>